<gene>
    <name evidence="3" type="ORF">E4L98_20860</name>
</gene>
<evidence type="ECO:0000313" key="3">
    <source>
        <dbReference type="EMBL" id="TFW17352.1"/>
    </source>
</evidence>
<dbReference type="AlphaFoldDB" id="A0A4Y9S782"/>
<keyword evidence="1" id="KW-0472">Membrane</keyword>
<comment type="caution">
    <text evidence="3">The sequence shown here is derived from an EMBL/GenBank/DDBJ whole genome shotgun (WGS) entry which is preliminary data.</text>
</comment>
<accession>A0A4Y9S782</accession>
<dbReference type="RefSeq" id="WP_135203466.1">
    <property type="nucleotide sequence ID" value="NZ_SPVG01000208.1"/>
</dbReference>
<evidence type="ECO:0000256" key="1">
    <source>
        <dbReference type="SAM" id="Phobius"/>
    </source>
</evidence>
<reference evidence="3 4" key="1">
    <citation type="submission" date="2019-03" db="EMBL/GenBank/DDBJ databases">
        <title>Draft Genome Sequence of Duganella callidus sp. nov., a Novel Duganella Species Isolated from Cultivated Soil.</title>
        <authorList>
            <person name="Raths R."/>
            <person name="Peta V."/>
            <person name="Bucking H."/>
        </authorList>
    </citation>
    <scope>NUCLEOTIDE SEQUENCE [LARGE SCALE GENOMIC DNA]</scope>
    <source>
        <strain evidence="3 4">DN04</strain>
    </source>
</reference>
<keyword evidence="1" id="KW-0812">Transmembrane</keyword>
<feature type="transmembrane region" description="Helical" evidence="1">
    <location>
        <begin position="12"/>
        <end position="34"/>
    </location>
</feature>
<dbReference type="InterPro" id="IPR021309">
    <property type="entry name" value="YgaP-like_TM"/>
</dbReference>
<dbReference type="EMBL" id="SPVG01000208">
    <property type="protein sequence ID" value="TFW17352.1"/>
    <property type="molecule type" value="Genomic_DNA"/>
</dbReference>
<dbReference type="Pfam" id="PF11127">
    <property type="entry name" value="YgaP-like_TM"/>
    <property type="match status" value="1"/>
</dbReference>
<protein>
    <submittedName>
        <fullName evidence="3">DUF2892 domain-containing protein</fullName>
    </submittedName>
</protein>
<feature type="transmembrane region" description="Helical" evidence="1">
    <location>
        <begin position="40"/>
        <end position="60"/>
    </location>
</feature>
<dbReference type="OrthoDB" id="8781369at2"/>
<proteinExistence type="predicted"/>
<evidence type="ECO:0000313" key="4">
    <source>
        <dbReference type="Proteomes" id="UP000297729"/>
    </source>
</evidence>
<organism evidence="3 4">
    <name type="scientific">Duganella callida</name>
    <dbReference type="NCBI Taxonomy" id="2561932"/>
    <lineage>
        <taxon>Bacteria</taxon>
        <taxon>Pseudomonadati</taxon>
        <taxon>Pseudomonadota</taxon>
        <taxon>Betaproteobacteria</taxon>
        <taxon>Burkholderiales</taxon>
        <taxon>Oxalobacteraceae</taxon>
        <taxon>Telluria group</taxon>
        <taxon>Duganella</taxon>
    </lineage>
</organism>
<feature type="domain" description="Inner membrane protein YgaP-like transmembrane" evidence="2">
    <location>
        <begin position="5"/>
        <end position="63"/>
    </location>
</feature>
<keyword evidence="1" id="KW-1133">Transmembrane helix</keyword>
<dbReference type="Proteomes" id="UP000297729">
    <property type="component" value="Unassembled WGS sequence"/>
</dbReference>
<sequence>MFYVKNVPGRERVVRIVLGLIVVYAGFAMLGGIWGTVVALSAAGIVASGLFGFCPMCAMLGRRLDKAAKEGNLKSL</sequence>
<evidence type="ECO:0000259" key="2">
    <source>
        <dbReference type="Pfam" id="PF11127"/>
    </source>
</evidence>
<keyword evidence="4" id="KW-1185">Reference proteome</keyword>
<name>A0A4Y9S782_9BURK</name>